<dbReference type="PANTHER" id="PTHR10344:SF4">
    <property type="entry name" value="UMP-CMP KINASE 2, MITOCHONDRIAL"/>
    <property type="match status" value="1"/>
</dbReference>
<dbReference type="OrthoDB" id="4549048at2"/>
<dbReference type="GO" id="GO:0005829">
    <property type="term" value="C:cytosol"/>
    <property type="evidence" value="ECO:0007669"/>
    <property type="project" value="TreeGrafter"/>
</dbReference>
<evidence type="ECO:0000313" key="6">
    <source>
        <dbReference type="EMBL" id="REF00736.1"/>
    </source>
</evidence>
<keyword evidence="4" id="KW-0067">ATP-binding</keyword>
<evidence type="ECO:0000256" key="2">
    <source>
        <dbReference type="ARBA" id="ARBA00017144"/>
    </source>
</evidence>
<evidence type="ECO:0000259" key="5">
    <source>
        <dbReference type="Pfam" id="PF02223"/>
    </source>
</evidence>
<keyword evidence="6" id="KW-0808">Transferase</keyword>
<keyword evidence="6" id="KW-0418">Kinase</keyword>
<reference evidence="6 7" key="1">
    <citation type="submission" date="2018-08" db="EMBL/GenBank/DDBJ databases">
        <title>Sequencing the genomes of 1000 actinobacteria strains.</title>
        <authorList>
            <person name="Klenk H.-P."/>
        </authorList>
    </citation>
    <scope>NUCLEOTIDE SEQUENCE [LARGE SCALE GENOMIC DNA]</scope>
    <source>
        <strain evidence="6 7">DSM 43927</strain>
    </source>
</reference>
<comment type="caution">
    <text evidence="6">The sequence shown here is derived from an EMBL/GenBank/DDBJ whole genome shotgun (WGS) entry which is preliminary data.</text>
</comment>
<evidence type="ECO:0000313" key="7">
    <source>
        <dbReference type="Proteomes" id="UP000256661"/>
    </source>
</evidence>
<dbReference type="AlphaFoldDB" id="A0A3D9T664"/>
<dbReference type="GO" id="GO:0006235">
    <property type="term" value="P:dTTP biosynthetic process"/>
    <property type="evidence" value="ECO:0007669"/>
    <property type="project" value="TreeGrafter"/>
</dbReference>
<organism evidence="6 7">
    <name type="scientific">Thermomonospora umbrina</name>
    <dbReference type="NCBI Taxonomy" id="111806"/>
    <lineage>
        <taxon>Bacteria</taxon>
        <taxon>Bacillati</taxon>
        <taxon>Actinomycetota</taxon>
        <taxon>Actinomycetes</taxon>
        <taxon>Streptosporangiales</taxon>
        <taxon>Thermomonosporaceae</taxon>
        <taxon>Thermomonospora</taxon>
    </lineage>
</organism>
<protein>
    <recommendedName>
        <fullName evidence="2">Thymidylate kinase</fullName>
    </recommendedName>
</protein>
<proteinExistence type="inferred from homology"/>
<dbReference type="SUPFAM" id="SSF52540">
    <property type="entry name" value="P-loop containing nucleoside triphosphate hydrolases"/>
    <property type="match status" value="1"/>
</dbReference>
<dbReference type="EMBL" id="QTTT01000001">
    <property type="protein sequence ID" value="REF00736.1"/>
    <property type="molecule type" value="Genomic_DNA"/>
</dbReference>
<accession>A0A3D9T664</accession>
<dbReference type="InterPro" id="IPR027417">
    <property type="entry name" value="P-loop_NTPase"/>
</dbReference>
<comment type="similarity">
    <text evidence="1">Belongs to the thymidylate kinase family.</text>
</comment>
<dbReference type="GO" id="GO:0006227">
    <property type="term" value="P:dUDP biosynthetic process"/>
    <property type="evidence" value="ECO:0007669"/>
    <property type="project" value="TreeGrafter"/>
</dbReference>
<feature type="domain" description="Thymidylate kinase-like" evidence="5">
    <location>
        <begin position="12"/>
        <end position="133"/>
    </location>
</feature>
<dbReference type="PANTHER" id="PTHR10344">
    <property type="entry name" value="THYMIDYLATE KINASE"/>
    <property type="match status" value="1"/>
</dbReference>
<name>A0A3D9T664_9ACTN</name>
<dbReference type="GO" id="GO:0006233">
    <property type="term" value="P:dTDP biosynthetic process"/>
    <property type="evidence" value="ECO:0007669"/>
    <property type="project" value="TreeGrafter"/>
</dbReference>
<evidence type="ECO:0000256" key="4">
    <source>
        <dbReference type="ARBA" id="ARBA00022840"/>
    </source>
</evidence>
<dbReference type="InterPro" id="IPR039430">
    <property type="entry name" value="Thymidylate_kin-like_dom"/>
</dbReference>
<gene>
    <name evidence="6" type="ORF">DFJ69_6312</name>
</gene>
<evidence type="ECO:0000256" key="3">
    <source>
        <dbReference type="ARBA" id="ARBA00022741"/>
    </source>
</evidence>
<dbReference type="GO" id="GO:0004798">
    <property type="term" value="F:dTMP kinase activity"/>
    <property type="evidence" value="ECO:0007669"/>
    <property type="project" value="TreeGrafter"/>
</dbReference>
<dbReference type="Gene3D" id="3.40.50.300">
    <property type="entry name" value="P-loop containing nucleotide triphosphate hydrolases"/>
    <property type="match status" value="1"/>
</dbReference>
<dbReference type="Proteomes" id="UP000256661">
    <property type="component" value="Unassembled WGS sequence"/>
</dbReference>
<dbReference type="RefSeq" id="WP_116025862.1">
    <property type="nucleotide sequence ID" value="NZ_QTTT01000001.1"/>
</dbReference>
<dbReference type="Pfam" id="PF02223">
    <property type="entry name" value="Thymidylate_kin"/>
    <property type="match status" value="1"/>
</dbReference>
<dbReference type="GO" id="GO:0005524">
    <property type="term" value="F:ATP binding"/>
    <property type="evidence" value="ECO:0007669"/>
    <property type="project" value="UniProtKB-KW"/>
</dbReference>
<keyword evidence="3" id="KW-0547">Nucleotide-binding</keyword>
<keyword evidence="7" id="KW-1185">Reference proteome</keyword>
<evidence type="ECO:0000256" key="1">
    <source>
        <dbReference type="ARBA" id="ARBA00009776"/>
    </source>
</evidence>
<sequence>MRSGEAGLTGRALALAVAADRAHHLHTEIEPALADGATVLCDRYVPSSLVLQRLDGVAVADIGAYNRFARIPDLTVYLTAEAATIQTRLAARSRRSRLEEIGGPAREVDLYRQARRLLADEGWPQIVIDAERRTVDEVAARMREHLP</sequence>